<proteinExistence type="predicted"/>
<sequence>MAQHFTMAVFLSELIDEWAQRHGVTRPEAIRRLIQRGLESEKKE</sequence>
<evidence type="ECO:0008006" key="3">
    <source>
        <dbReference type="Google" id="ProtNLM"/>
    </source>
</evidence>
<accession>A0ABT3WDI2</accession>
<dbReference type="EMBL" id="JANIDV010000009">
    <property type="protein sequence ID" value="MCX5617011.1"/>
    <property type="molecule type" value="Genomic_DNA"/>
</dbReference>
<dbReference type="RefSeq" id="WP_266127989.1">
    <property type="nucleotide sequence ID" value="NZ_JANIDV010000009.1"/>
</dbReference>
<name>A0ABT3WDI2_9PROT</name>
<organism evidence="1 2">
    <name type="scientific">Bombella dulcis</name>
    <dbReference type="NCBI Taxonomy" id="2967339"/>
    <lineage>
        <taxon>Bacteria</taxon>
        <taxon>Pseudomonadati</taxon>
        <taxon>Pseudomonadota</taxon>
        <taxon>Alphaproteobacteria</taxon>
        <taxon>Acetobacterales</taxon>
        <taxon>Acetobacteraceae</taxon>
        <taxon>Bombella</taxon>
    </lineage>
</organism>
<protein>
    <recommendedName>
        <fullName evidence="3">Ribbon-helix-helix protein CopG domain-containing protein</fullName>
    </recommendedName>
</protein>
<evidence type="ECO:0000313" key="1">
    <source>
        <dbReference type="EMBL" id="MCX5617011.1"/>
    </source>
</evidence>
<gene>
    <name evidence="1" type="ORF">NQF87_08525</name>
</gene>
<comment type="caution">
    <text evidence="1">The sequence shown here is derived from an EMBL/GenBank/DDBJ whole genome shotgun (WGS) entry which is preliminary data.</text>
</comment>
<dbReference type="Proteomes" id="UP001165633">
    <property type="component" value="Unassembled WGS sequence"/>
</dbReference>
<evidence type="ECO:0000313" key="2">
    <source>
        <dbReference type="Proteomes" id="UP001165633"/>
    </source>
</evidence>
<reference evidence="1" key="1">
    <citation type="submission" date="2022-07" db="EMBL/GenBank/DDBJ databases">
        <title>Bombella genomes.</title>
        <authorList>
            <person name="Harer L."/>
            <person name="Styblova S."/>
            <person name="Ehrmann M."/>
        </authorList>
    </citation>
    <scope>NUCLEOTIDE SEQUENCE</scope>
    <source>
        <strain evidence="1">TMW 2.2559</strain>
    </source>
</reference>
<keyword evidence="2" id="KW-1185">Reference proteome</keyword>